<evidence type="ECO:0000313" key="2">
    <source>
        <dbReference type="EMBL" id="KAJ7702540.1"/>
    </source>
</evidence>
<accession>A0AAD7DZM6</accession>
<dbReference type="AlphaFoldDB" id="A0AAD7DZM6"/>
<sequence>MGEDTVAADPRDDLQSTAEKATTPTAVPGDRSSYQVIPPSVLNAWLDEDRRAGAGVKKEGIKEQGGTVKVTGKLGNTEEDQERMAIPPPCAVPRRDRLSAKPSTRLSRKALVQRPYLVLRGRERCIRVYLPRCTASSARAPGVAAGVVFCAPPVVESAQGLGMPDESPRIKIPVGHWFAEEELPFTPHRRPTPHSANPAPKRPTLRVLTSPPSSPTPSCRHPGGHHAPASPAPLSPPARHDRPLQYPITSYPPIRGPPTVSELRRDANSLLPAPPPPPRHP</sequence>
<organism evidence="2 3">
    <name type="scientific">Mycena metata</name>
    <dbReference type="NCBI Taxonomy" id="1033252"/>
    <lineage>
        <taxon>Eukaryota</taxon>
        <taxon>Fungi</taxon>
        <taxon>Dikarya</taxon>
        <taxon>Basidiomycota</taxon>
        <taxon>Agaricomycotina</taxon>
        <taxon>Agaricomycetes</taxon>
        <taxon>Agaricomycetidae</taxon>
        <taxon>Agaricales</taxon>
        <taxon>Marasmiineae</taxon>
        <taxon>Mycenaceae</taxon>
        <taxon>Mycena</taxon>
    </lineage>
</organism>
<name>A0AAD7DZM6_9AGAR</name>
<feature type="region of interest" description="Disordered" evidence="1">
    <location>
        <begin position="1"/>
        <end position="34"/>
    </location>
</feature>
<reference evidence="2" key="1">
    <citation type="submission" date="2023-03" db="EMBL/GenBank/DDBJ databases">
        <title>Massive genome expansion in bonnet fungi (Mycena s.s.) driven by repeated elements and novel gene families across ecological guilds.</title>
        <authorList>
            <consortium name="Lawrence Berkeley National Laboratory"/>
            <person name="Harder C.B."/>
            <person name="Miyauchi S."/>
            <person name="Viragh M."/>
            <person name="Kuo A."/>
            <person name="Thoen E."/>
            <person name="Andreopoulos B."/>
            <person name="Lu D."/>
            <person name="Skrede I."/>
            <person name="Drula E."/>
            <person name="Henrissat B."/>
            <person name="Morin E."/>
            <person name="Kohler A."/>
            <person name="Barry K."/>
            <person name="LaButti K."/>
            <person name="Morin E."/>
            <person name="Salamov A."/>
            <person name="Lipzen A."/>
            <person name="Mereny Z."/>
            <person name="Hegedus B."/>
            <person name="Baldrian P."/>
            <person name="Stursova M."/>
            <person name="Weitz H."/>
            <person name="Taylor A."/>
            <person name="Grigoriev I.V."/>
            <person name="Nagy L.G."/>
            <person name="Martin F."/>
            <person name="Kauserud H."/>
        </authorList>
    </citation>
    <scope>NUCLEOTIDE SEQUENCE</scope>
    <source>
        <strain evidence="2">CBHHK182m</strain>
    </source>
</reference>
<proteinExistence type="predicted"/>
<evidence type="ECO:0000313" key="3">
    <source>
        <dbReference type="Proteomes" id="UP001215598"/>
    </source>
</evidence>
<gene>
    <name evidence="2" type="ORF">B0H16DRAFT_1639917</name>
</gene>
<evidence type="ECO:0000256" key="1">
    <source>
        <dbReference type="SAM" id="MobiDB-lite"/>
    </source>
</evidence>
<keyword evidence="3" id="KW-1185">Reference proteome</keyword>
<dbReference type="Proteomes" id="UP001215598">
    <property type="component" value="Unassembled WGS sequence"/>
</dbReference>
<feature type="region of interest" description="Disordered" evidence="1">
    <location>
        <begin position="79"/>
        <end position="106"/>
    </location>
</feature>
<feature type="compositionally biased region" description="Polar residues" evidence="1">
    <location>
        <begin position="15"/>
        <end position="25"/>
    </location>
</feature>
<comment type="caution">
    <text evidence="2">The sequence shown here is derived from an EMBL/GenBank/DDBJ whole genome shotgun (WGS) entry which is preliminary data.</text>
</comment>
<feature type="region of interest" description="Disordered" evidence="1">
    <location>
        <begin position="185"/>
        <end position="281"/>
    </location>
</feature>
<dbReference type="EMBL" id="JARKIB010000515">
    <property type="protein sequence ID" value="KAJ7702540.1"/>
    <property type="molecule type" value="Genomic_DNA"/>
</dbReference>
<feature type="compositionally biased region" description="Pro residues" evidence="1">
    <location>
        <begin position="272"/>
        <end position="281"/>
    </location>
</feature>
<protein>
    <submittedName>
        <fullName evidence="2">Uncharacterized protein</fullName>
    </submittedName>
</protein>
<feature type="compositionally biased region" description="Low complexity" evidence="1">
    <location>
        <begin position="216"/>
        <end position="229"/>
    </location>
</feature>